<accession>A0A0M0JNU1</accession>
<keyword evidence="5" id="KW-0560">Oxidoreductase</keyword>
<dbReference type="EMBL" id="JWZX01002612">
    <property type="protein sequence ID" value="KOO28155.1"/>
    <property type="molecule type" value="Genomic_DNA"/>
</dbReference>
<keyword evidence="4" id="KW-0862">Zinc</keyword>
<reference evidence="9" key="1">
    <citation type="journal article" date="2015" name="PLoS Genet.">
        <title>Genome Sequence and Transcriptome Analyses of Chrysochromulina tobin: Metabolic Tools for Enhanced Algal Fitness in the Prominent Order Prymnesiales (Haptophyceae).</title>
        <authorList>
            <person name="Hovde B.T."/>
            <person name="Deodato C.R."/>
            <person name="Hunsperger H.M."/>
            <person name="Ryken S.A."/>
            <person name="Yost W."/>
            <person name="Jha R.K."/>
            <person name="Patterson J."/>
            <person name="Monnat R.J. Jr."/>
            <person name="Barlow S.B."/>
            <person name="Starkenburg S.R."/>
            <person name="Cattolico R.A."/>
        </authorList>
    </citation>
    <scope>NUCLEOTIDE SEQUENCE</scope>
    <source>
        <strain evidence="9">CCMP291</strain>
    </source>
</reference>
<dbReference type="PANTHER" id="PTHR43350">
    <property type="entry name" value="NAD-DEPENDENT ALCOHOL DEHYDROGENASE"/>
    <property type="match status" value="1"/>
</dbReference>
<evidence type="ECO:0000256" key="3">
    <source>
        <dbReference type="ARBA" id="ARBA00022723"/>
    </source>
</evidence>
<evidence type="ECO:0000259" key="6">
    <source>
        <dbReference type="Pfam" id="PF00107"/>
    </source>
</evidence>
<dbReference type="GO" id="GO:0016491">
    <property type="term" value="F:oxidoreductase activity"/>
    <property type="evidence" value="ECO:0007669"/>
    <property type="project" value="UniProtKB-KW"/>
</dbReference>
<dbReference type="Pfam" id="PF08240">
    <property type="entry name" value="ADH_N"/>
    <property type="match status" value="1"/>
</dbReference>
<evidence type="ECO:0000313" key="8">
    <source>
        <dbReference type="EMBL" id="KOO28155.1"/>
    </source>
</evidence>
<dbReference type="Gene3D" id="3.90.180.10">
    <property type="entry name" value="Medium-chain alcohol dehydrogenases, catalytic domain"/>
    <property type="match status" value="1"/>
</dbReference>
<dbReference type="InterPro" id="IPR013154">
    <property type="entry name" value="ADH-like_N"/>
</dbReference>
<keyword evidence="9" id="KW-1185">Reference proteome</keyword>
<comment type="caution">
    <text evidence="8">The sequence shown here is derived from an EMBL/GenBank/DDBJ whole genome shotgun (WGS) entry which is preliminary data.</text>
</comment>
<keyword evidence="3" id="KW-0479">Metal-binding</keyword>
<evidence type="ECO:0000256" key="4">
    <source>
        <dbReference type="ARBA" id="ARBA00022833"/>
    </source>
</evidence>
<name>A0A0M0JNU1_9EUKA</name>
<evidence type="ECO:0000256" key="2">
    <source>
        <dbReference type="ARBA" id="ARBA00008072"/>
    </source>
</evidence>
<proteinExistence type="inferred from homology"/>
<evidence type="ECO:0000259" key="7">
    <source>
        <dbReference type="Pfam" id="PF08240"/>
    </source>
</evidence>
<dbReference type="AlphaFoldDB" id="A0A0M0JNU1"/>
<feature type="domain" description="Alcohol dehydrogenase-like C-terminal" evidence="6">
    <location>
        <begin position="191"/>
        <end position="298"/>
    </location>
</feature>
<dbReference type="PANTHER" id="PTHR43350:SF2">
    <property type="entry name" value="GROES-LIKE ZINC-BINDING ALCOHOL DEHYDROGENASE FAMILY PROTEIN"/>
    <property type="match status" value="1"/>
</dbReference>
<dbReference type="SUPFAM" id="SSF51735">
    <property type="entry name" value="NAD(P)-binding Rossmann-fold domains"/>
    <property type="match status" value="1"/>
</dbReference>
<dbReference type="InterPro" id="IPR013149">
    <property type="entry name" value="ADH-like_C"/>
</dbReference>
<evidence type="ECO:0000256" key="5">
    <source>
        <dbReference type="ARBA" id="ARBA00023002"/>
    </source>
</evidence>
<sequence length="344" mass="35465">MATQLGFVVSGNTAELKQVPVPMAADGECVVRVLIANICNTDLEIMKGYMGFAGVVGHEFVGIVESAPAGYEALHGKRVVGDINLVCGNVESCFTCACGWDRARNHCPVRTVLGILNKDGTYQERITLPAKNLHVVPDHVSSENAAFAEPLAAAFRIVEQKLVAPTDKVAVVGDGKLGVLIAEVLGRAQVAAGGPRVVFVGRHPEKMALVSAAAAVEPVASDGVLPSGASSFDVVVDATGSPAGLDLARALCRPLGTLVLKSTCAAGANFNTAPFVVDELKIIGSRCGPFPPALELLASGLDLTPLITATFPLTEASAAVAKAATKGTMKVQIRVHDDPAPSVS</sequence>
<evidence type="ECO:0000313" key="9">
    <source>
        <dbReference type="Proteomes" id="UP000037460"/>
    </source>
</evidence>
<feature type="domain" description="Alcohol dehydrogenase-like N-terminal" evidence="7">
    <location>
        <begin position="26"/>
        <end position="138"/>
    </location>
</feature>
<protein>
    <submittedName>
        <fullName evidence="8">L-threonine 3-dehydrogenase</fullName>
    </submittedName>
</protein>
<comment type="similarity">
    <text evidence="2">Belongs to the zinc-containing alcohol dehydrogenase family.</text>
</comment>
<dbReference type="Pfam" id="PF00107">
    <property type="entry name" value="ADH_zinc_N"/>
    <property type="match status" value="1"/>
</dbReference>
<dbReference type="OrthoDB" id="3941538at2759"/>
<gene>
    <name evidence="8" type="ORF">Ctob_013456</name>
</gene>
<dbReference type="Proteomes" id="UP000037460">
    <property type="component" value="Unassembled WGS sequence"/>
</dbReference>
<organism evidence="8 9">
    <name type="scientific">Chrysochromulina tobinii</name>
    <dbReference type="NCBI Taxonomy" id="1460289"/>
    <lineage>
        <taxon>Eukaryota</taxon>
        <taxon>Haptista</taxon>
        <taxon>Haptophyta</taxon>
        <taxon>Prymnesiophyceae</taxon>
        <taxon>Prymnesiales</taxon>
        <taxon>Chrysochromulinaceae</taxon>
        <taxon>Chrysochromulina</taxon>
    </lineage>
</organism>
<dbReference type="SUPFAM" id="SSF50129">
    <property type="entry name" value="GroES-like"/>
    <property type="match status" value="1"/>
</dbReference>
<comment type="cofactor">
    <cofactor evidence="1">
        <name>Zn(2+)</name>
        <dbReference type="ChEBI" id="CHEBI:29105"/>
    </cofactor>
</comment>
<dbReference type="InterPro" id="IPR036291">
    <property type="entry name" value="NAD(P)-bd_dom_sf"/>
</dbReference>
<dbReference type="InterPro" id="IPR011032">
    <property type="entry name" value="GroES-like_sf"/>
</dbReference>
<evidence type="ECO:0000256" key="1">
    <source>
        <dbReference type="ARBA" id="ARBA00001947"/>
    </source>
</evidence>
<dbReference type="Gene3D" id="3.40.50.720">
    <property type="entry name" value="NAD(P)-binding Rossmann-like Domain"/>
    <property type="match status" value="1"/>
</dbReference>
<dbReference type="GO" id="GO:0046872">
    <property type="term" value="F:metal ion binding"/>
    <property type="evidence" value="ECO:0007669"/>
    <property type="project" value="UniProtKB-KW"/>
</dbReference>